<dbReference type="EMBL" id="MH884509">
    <property type="protein sequence ID" value="AYP68422.1"/>
    <property type="molecule type" value="Genomic_DNA"/>
</dbReference>
<gene>
    <name evidence="1" type="ORF">BboS125_00053</name>
</gene>
<name>A0A3G3BVW4_9CAUD</name>
<protein>
    <submittedName>
        <fullName evidence="1">Uncharacterized protein</fullName>
    </submittedName>
</protein>
<proteinExistence type="predicted"/>
<dbReference type="Proteomes" id="UP000275028">
    <property type="component" value="Segment"/>
</dbReference>
<keyword evidence="2" id="KW-1185">Reference proteome</keyword>
<evidence type="ECO:0000313" key="2">
    <source>
        <dbReference type="Proteomes" id="UP000275028"/>
    </source>
</evidence>
<sequence>MEKDSIFTGTSFEIQTAGKAETETLNTLGKPPRDYDLFLAAATDTFVAKDTDYDSRFMRGMKELDAYTLWAWEVDKKLDRLRTWIQRGELLVKGEGVENSIQDLFVYSVQYRAFTEGRVATLDAGPLTLLHYWRRHKEAIFYETAASFKPGDWIKYLIDKERIAPNEYALQNFIKLYMGDRVNVTDWQQAIREILRG</sequence>
<accession>A0A3G3BVW4</accession>
<organism evidence="1 2">
    <name type="scientific">Bacillus phage vB_BboS-125</name>
    <dbReference type="NCBI Taxonomy" id="2419618"/>
    <lineage>
        <taxon>Viruses</taxon>
        <taxon>Duplodnaviria</taxon>
        <taxon>Heunggongvirae</taxon>
        <taxon>Uroviricota</taxon>
        <taxon>Caudoviricetes</taxon>
        <taxon>Elmenteitavirus</taxon>
        <taxon>Elmenteitavirus ev125</taxon>
    </lineage>
</organism>
<evidence type="ECO:0000313" key="1">
    <source>
        <dbReference type="EMBL" id="AYP68422.1"/>
    </source>
</evidence>
<reference evidence="1 2" key="1">
    <citation type="submission" date="2018-09" db="EMBL/GenBank/DDBJ databases">
        <title>Comparative Genomic Analysis of Eight Novel Haloalkaliphilic Bacteriophages from Lake Elmenteita, Kenya.</title>
        <authorList>
            <person name="Akhwale J.K."/>
        </authorList>
    </citation>
    <scope>NUCLEOTIDE SEQUENCE [LARGE SCALE GENOMIC DNA]</scope>
</reference>